<evidence type="ECO:0000313" key="1">
    <source>
        <dbReference type="EMBL" id="GFS11912.1"/>
    </source>
</evidence>
<proteinExistence type="predicted"/>
<name>A0AAV4INR9_9GAST</name>
<dbReference type="GO" id="GO:0003677">
    <property type="term" value="F:DNA binding"/>
    <property type="evidence" value="ECO:0007669"/>
    <property type="project" value="UniProtKB-KW"/>
</dbReference>
<protein>
    <submittedName>
        <fullName evidence="1">Homeobox posterior hox 1</fullName>
    </submittedName>
</protein>
<dbReference type="EMBL" id="BMAT01006393">
    <property type="protein sequence ID" value="GFS11912.1"/>
    <property type="molecule type" value="Genomic_DNA"/>
</dbReference>
<reference evidence="1 2" key="1">
    <citation type="journal article" date="2021" name="Elife">
        <title>Chloroplast acquisition without the gene transfer in kleptoplastic sea slugs, Plakobranchus ocellatus.</title>
        <authorList>
            <person name="Maeda T."/>
            <person name="Takahashi S."/>
            <person name="Yoshida T."/>
            <person name="Shimamura S."/>
            <person name="Takaki Y."/>
            <person name="Nagai Y."/>
            <person name="Toyoda A."/>
            <person name="Suzuki Y."/>
            <person name="Arimoto A."/>
            <person name="Ishii H."/>
            <person name="Satoh N."/>
            <person name="Nishiyama T."/>
            <person name="Hasebe M."/>
            <person name="Maruyama T."/>
            <person name="Minagawa J."/>
            <person name="Obokata J."/>
            <person name="Shigenobu S."/>
        </authorList>
    </citation>
    <scope>NUCLEOTIDE SEQUENCE [LARGE SCALE GENOMIC DNA]</scope>
</reference>
<dbReference type="Proteomes" id="UP000762676">
    <property type="component" value="Unassembled WGS sequence"/>
</dbReference>
<keyword evidence="1" id="KW-0371">Homeobox</keyword>
<evidence type="ECO:0000313" key="2">
    <source>
        <dbReference type="Proteomes" id="UP000762676"/>
    </source>
</evidence>
<sequence length="240" mass="24818">MNPYTFRGWHLPSAYSDTSNCDRNYPSMYPPTWTSGYFTPPSVYPFQPDGGGMAVKQTNTASDWKLNSINPADSPSMVGSRDTTLMKSGYEGLLYKSAVSAAAVVNGNGNGGLGVGVGGVSGGSGGGLGGVGNLRSDFDSCVSRDDPQRSSCAISCGCNGTTNCTAGGGGGGGAGGGGHPLPHHASHHHHQRLNMLDSSWRSADMSPGLDFKPHPSMSPYQSLCQRGELTKTALMKIAIP</sequence>
<gene>
    <name evidence="1" type="ORF">ElyMa_003098600</name>
</gene>
<keyword evidence="1" id="KW-0238">DNA-binding</keyword>
<comment type="caution">
    <text evidence="1">The sequence shown here is derived from an EMBL/GenBank/DDBJ whole genome shotgun (WGS) entry which is preliminary data.</text>
</comment>
<keyword evidence="2" id="KW-1185">Reference proteome</keyword>
<dbReference type="AlphaFoldDB" id="A0AAV4INR9"/>
<organism evidence="1 2">
    <name type="scientific">Elysia marginata</name>
    <dbReference type="NCBI Taxonomy" id="1093978"/>
    <lineage>
        <taxon>Eukaryota</taxon>
        <taxon>Metazoa</taxon>
        <taxon>Spiralia</taxon>
        <taxon>Lophotrochozoa</taxon>
        <taxon>Mollusca</taxon>
        <taxon>Gastropoda</taxon>
        <taxon>Heterobranchia</taxon>
        <taxon>Euthyneura</taxon>
        <taxon>Panpulmonata</taxon>
        <taxon>Sacoglossa</taxon>
        <taxon>Placobranchoidea</taxon>
        <taxon>Plakobranchidae</taxon>
        <taxon>Elysia</taxon>
    </lineage>
</organism>
<accession>A0AAV4INR9</accession>